<accession>A0ABM1HWC2</accession>
<reference evidence="4" key="1">
    <citation type="submission" date="2025-08" db="UniProtKB">
        <authorList>
            <consortium name="RefSeq"/>
        </authorList>
    </citation>
    <scope>IDENTIFICATION</scope>
    <source>
        <tissue evidence="4">Whole body</tissue>
    </source>
</reference>
<dbReference type="CDD" id="cd21340">
    <property type="entry name" value="PPP1R42"/>
    <property type="match status" value="1"/>
</dbReference>
<dbReference type="SMART" id="SM00365">
    <property type="entry name" value="LRR_SD22"/>
    <property type="match status" value="5"/>
</dbReference>
<evidence type="ECO:0000256" key="1">
    <source>
        <dbReference type="ARBA" id="ARBA00022614"/>
    </source>
</evidence>
<dbReference type="SUPFAM" id="SSF52058">
    <property type="entry name" value="L domain-like"/>
    <property type="match status" value="1"/>
</dbReference>
<keyword evidence="2" id="KW-0677">Repeat</keyword>
<dbReference type="RefSeq" id="XP_015172259.1">
    <property type="nucleotide sequence ID" value="XM_015316773.1"/>
</dbReference>
<dbReference type="Proteomes" id="UP000694924">
    <property type="component" value="Unplaced"/>
</dbReference>
<dbReference type="Pfam" id="PF13855">
    <property type="entry name" value="LRR_8"/>
    <property type="match status" value="1"/>
</dbReference>
<protein>
    <submittedName>
        <fullName evidence="4">Protein phosphatase 1 regulatory subunit 42-like isoform X1</fullName>
    </submittedName>
</protein>
<dbReference type="GeneID" id="107064293"/>
<proteinExistence type="predicted"/>
<dbReference type="InterPro" id="IPR032675">
    <property type="entry name" value="LRR_dom_sf"/>
</dbReference>
<evidence type="ECO:0000256" key="2">
    <source>
        <dbReference type="ARBA" id="ARBA00022737"/>
    </source>
</evidence>
<dbReference type="InterPro" id="IPR050836">
    <property type="entry name" value="SDS22/Internalin_LRR"/>
</dbReference>
<keyword evidence="1" id="KW-0433">Leucine-rich repeat</keyword>
<evidence type="ECO:0000313" key="3">
    <source>
        <dbReference type="Proteomes" id="UP000694924"/>
    </source>
</evidence>
<evidence type="ECO:0000313" key="4">
    <source>
        <dbReference type="RefSeq" id="XP_015172259.1"/>
    </source>
</evidence>
<dbReference type="PANTHER" id="PTHR46652:SF3">
    <property type="entry name" value="LEUCINE-RICH REPEAT-CONTAINING PROTEIN 9"/>
    <property type="match status" value="1"/>
</dbReference>
<sequence>MVKLTSKFIEKKYVQVQSKSLSKANKKQELWKLTHLYMNGMFINEIGNFAVCKNLKVIYLQDNNISRIENLHFATHLTHLYMQHNKISKLENLDCLQNLRKLYVGYNCISVIEGLENLENLIELHAENQSLTLGETLCFEPRSAITLSKCLKKLNISNNKMTTLTDIANFSELEILEAKNNLLEDIEDLTQIISTLISLKELYMNGNPVAHKHRYKESLIANSNTLANLDGKNISDTCRRFLQVFKEKRFKESIKKITVPLTDDIANSLNLPPAFKKSVYRAIFQQPGPKLSIKVTSAMGELQPHSFPLWKTAAGINSLKNNHVTPRPFWRNKTNEKEICKLNAINNKSIMFPPI</sequence>
<dbReference type="PROSITE" id="PS51450">
    <property type="entry name" value="LRR"/>
    <property type="match status" value="4"/>
</dbReference>
<dbReference type="PANTHER" id="PTHR46652">
    <property type="entry name" value="LEUCINE-RICH REPEAT AND IQ DOMAIN-CONTAINING PROTEIN 1-RELATED"/>
    <property type="match status" value="1"/>
</dbReference>
<dbReference type="Gene3D" id="3.80.10.10">
    <property type="entry name" value="Ribonuclease Inhibitor"/>
    <property type="match status" value="2"/>
</dbReference>
<gene>
    <name evidence="4" type="primary">LOC107064293</name>
</gene>
<name>A0ABM1HWC2_POLDO</name>
<keyword evidence="3" id="KW-1185">Reference proteome</keyword>
<dbReference type="InterPro" id="IPR001611">
    <property type="entry name" value="Leu-rich_rpt"/>
</dbReference>
<organism evidence="3 4">
    <name type="scientific">Polistes dominula</name>
    <name type="common">European paper wasp</name>
    <name type="synonym">Vespa dominula</name>
    <dbReference type="NCBI Taxonomy" id="743375"/>
    <lineage>
        <taxon>Eukaryota</taxon>
        <taxon>Metazoa</taxon>
        <taxon>Ecdysozoa</taxon>
        <taxon>Arthropoda</taxon>
        <taxon>Hexapoda</taxon>
        <taxon>Insecta</taxon>
        <taxon>Pterygota</taxon>
        <taxon>Neoptera</taxon>
        <taxon>Endopterygota</taxon>
        <taxon>Hymenoptera</taxon>
        <taxon>Apocrita</taxon>
        <taxon>Aculeata</taxon>
        <taxon>Vespoidea</taxon>
        <taxon>Vespidae</taxon>
        <taxon>Polistinae</taxon>
        <taxon>Polistini</taxon>
        <taxon>Polistes</taxon>
    </lineage>
</organism>